<dbReference type="eggNOG" id="COG1538">
    <property type="taxonomic scope" value="Bacteria"/>
</dbReference>
<keyword evidence="5" id="KW-0812">Transmembrane</keyword>
<dbReference type="Gene3D" id="1.20.1600.10">
    <property type="entry name" value="Outer membrane efflux proteins (OEP)"/>
    <property type="match status" value="1"/>
</dbReference>
<dbReference type="EMBL" id="CP000531">
    <property type="protein sequence ID" value="ABM39836.1"/>
    <property type="molecule type" value="Genomic_DNA"/>
</dbReference>
<dbReference type="AlphaFoldDB" id="A1VW08"/>
<dbReference type="Proteomes" id="UP000000644">
    <property type="component" value="Plasmid pPNAP02"/>
</dbReference>
<comment type="similarity">
    <text evidence="2">Belongs to the outer membrane factor (OMF) (TC 1.B.17) family.</text>
</comment>
<dbReference type="SUPFAM" id="SSF56954">
    <property type="entry name" value="Outer membrane efflux proteins (OEP)"/>
    <property type="match status" value="1"/>
</dbReference>
<evidence type="ECO:0000313" key="10">
    <source>
        <dbReference type="Proteomes" id="UP000000644"/>
    </source>
</evidence>
<proteinExistence type="inferred from homology"/>
<dbReference type="PANTHER" id="PTHR30026:SF20">
    <property type="entry name" value="OUTER MEMBRANE PROTEIN TOLC"/>
    <property type="match status" value="1"/>
</dbReference>
<evidence type="ECO:0000256" key="6">
    <source>
        <dbReference type="ARBA" id="ARBA00023136"/>
    </source>
</evidence>
<organism evidence="9 10">
    <name type="scientific">Polaromonas naphthalenivorans (strain CJ2)</name>
    <dbReference type="NCBI Taxonomy" id="365044"/>
    <lineage>
        <taxon>Bacteria</taxon>
        <taxon>Pseudomonadati</taxon>
        <taxon>Pseudomonadota</taxon>
        <taxon>Betaproteobacteria</taxon>
        <taxon>Burkholderiales</taxon>
        <taxon>Comamonadaceae</taxon>
        <taxon>Polaromonas</taxon>
    </lineage>
</organism>
<keyword evidence="10" id="KW-1185">Reference proteome</keyword>
<evidence type="ECO:0000256" key="8">
    <source>
        <dbReference type="SAM" id="SignalP"/>
    </source>
</evidence>
<dbReference type="InterPro" id="IPR051906">
    <property type="entry name" value="TolC-like"/>
</dbReference>
<keyword evidence="6" id="KW-0472">Membrane</keyword>
<dbReference type="GO" id="GO:1990281">
    <property type="term" value="C:efflux pump complex"/>
    <property type="evidence" value="ECO:0007669"/>
    <property type="project" value="TreeGrafter"/>
</dbReference>
<reference evidence="10" key="1">
    <citation type="journal article" date="2009" name="Environ. Microbiol.">
        <title>The genome of Polaromonas naphthalenivorans strain CJ2, isolated from coal tar-contaminated sediment, reveals physiological and metabolic versatility and evolution through extensive horizontal gene transfer.</title>
        <authorList>
            <person name="Yagi J.M."/>
            <person name="Sims D."/>
            <person name="Brettin T."/>
            <person name="Bruce D."/>
            <person name="Madsen E.L."/>
        </authorList>
    </citation>
    <scope>NUCLEOTIDE SEQUENCE [LARGE SCALE GENOMIC DNA]</scope>
    <source>
        <strain evidence="10">CJ2</strain>
        <plasmid evidence="10">Plasmid pPNAP02</plasmid>
    </source>
</reference>
<keyword evidence="8" id="KW-0732">Signal</keyword>
<protein>
    <submittedName>
        <fullName evidence="9">Outer membrane efflux protein</fullName>
    </submittedName>
</protein>
<evidence type="ECO:0000256" key="4">
    <source>
        <dbReference type="ARBA" id="ARBA00022452"/>
    </source>
</evidence>
<dbReference type="GO" id="GO:0015562">
    <property type="term" value="F:efflux transmembrane transporter activity"/>
    <property type="evidence" value="ECO:0007669"/>
    <property type="project" value="InterPro"/>
</dbReference>
<feature type="chain" id="PRO_5002640255" evidence="8">
    <location>
        <begin position="32"/>
        <end position="449"/>
    </location>
</feature>
<dbReference type="GO" id="GO:0015288">
    <property type="term" value="F:porin activity"/>
    <property type="evidence" value="ECO:0007669"/>
    <property type="project" value="TreeGrafter"/>
</dbReference>
<gene>
    <name evidence="9" type="ordered locus">Pnap_4566</name>
</gene>
<evidence type="ECO:0000256" key="5">
    <source>
        <dbReference type="ARBA" id="ARBA00022692"/>
    </source>
</evidence>
<name>A1VW08_POLNA</name>
<keyword evidence="9" id="KW-0614">Plasmid</keyword>
<evidence type="ECO:0000256" key="7">
    <source>
        <dbReference type="ARBA" id="ARBA00023237"/>
    </source>
</evidence>
<evidence type="ECO:0000256" key="1">
    <source>
        <dbReference type="ARBA" id="ARBA00004442"/>
    </source>
</evidence>
<comment type="subcellular location">
    <subcellularLocation>
        <location evidence="1">Cell outer membrane</location>
    </subcellularLocation>
</comment>
<geneLocation type="plasmid" evidence="9 10">
    <name>pPNAP02</name>
</geneLocation>
<evidence type="ECO:0000256" key="3">
    <source>
        <dbReference type="ARBA" id="ARBA00022448"/>
    </source>
</evidence>
<feature type="signal peptide" evidence="8">
    <location>
        <begin position="1"/>
        <end position="31"/>
    </location>
</feature>
<accession>A1VW08</accession>
<sequence length="449" mass="48436">MENRMSRRIRKNCWPCILLVLATSSAWSQQASPGSLGEISKSDLSLAAASFPGSISLPTTLKQVFDAAWLRQPEAQSKEARQQAASARRLVADSWTAEPAALELSTKSDRLNNNQGSRELEAGLAIPLWLPGERARSVNLADAEMRVAASRVMAAQLRTAASVRESYWLWQRARIEQDLSRERLINAQQFAADVARRVKAGDLARADQHQADGAVATAEAGLAEAISALAGASHELRALSGIPPGPNALPALDAQAVTEPVPEVPADFAILNAGHPAVVELLDRANVARRTIELTGVQTRANPELMLATTRGRGFSGEPYQQTITLGIRIPFGADSRNRAKQAAAQADGIEAEAQLDLERGRLVSELDAARVRLESAQTQVNAASKRSQLARESRSFFQKSFRMGETDLPTRLRVDLEASDAERQAGRSRIDLAAAVSALRQALGLLPE</sequence>
<dbReference type="GO" id="GO:0009279">
    <property type="term" value="C:cell outer membrane"/>
    <property type="evidence" value="ECO:0007669"/>
    <property type="project" value="UniProtKB-SubCell"/>
</dbReference>
<keyword evidence="3" id="KW-0813">Transport</keyword>
<dbReference type="InterPro" id="IPR003423">
    <property type="entry name" value="OMP_efflux"/>
</dbReference>
<keyword evidence="4" id="KW-1134">Transmembrane beta strand</keyword>
<evidence type="ECO:0000313" key="9">
    <source>
        <dbReference type="EMBL" id="ABM39836.1"/>
    </source>
</evidence>
<dbReference type="PANTHER" id="PTHR30026">
    <property type="entry name" value="OUTER MEMBRANE PROTEIN TOLC"/>
    <property type="match status" value="1"/>
</dbReference>
<dbReference type="KEGG" id="pna:Pnap_4566"/>
<dbReference type="HOGENOM" id="CLU_045519_0_0_4"/>
<dbReference type="Pfam" id="PF02321">
    <property type="entry name" value="OEP"/>
    <property type="match status" value="1"/>
</dbReference>
<keyword evidence="7" id="KW-0998">Cell outer membrane</keyword>
<evidence type="ECO:0000256" key="2">
    <source>
        <dbReference type="ARBA" id="ARBA00007613"/>
    </source>
</evidence>